<dbReference type="AlphaFoldDB" id="A0A7S3YMI1"/>
<reference evidence="6" key="1">
    <citation type="submission" date="2021-01" db="EMBL/GenBank/DDBJ databases">
        <authorList>
            <person name="Corre E."/>
            <person name="Pelletier E."/>
            <person name="Niang G."/>
            <person name="Scheremetjew M."/>
            <person name="Finn R."/>
            <person name="Kale V."/>
            <person name="Holt S."/>
            <person name="Cochrane G."/>
            <person name="Meng A."/>
            <person name="Brown T."/>
            <person name="Cohen L."/>
        </authorList>
    </citation>
    <scope>NUCLEOTIDE SEQUENCE</scope>
    <source>
        <strain evidence="6">CCMP3107</strain>
    </source>
</reference>
<gene>
    <name evidence="6" type="ORF">HAKA00212_LOCUS27173</name>
</gene>
<dbReference type="GO" id="GO:0010436">
    <property type="term" value="F:carotenoid dioxygenase activity"/>
    <property type="evidence" value="ECO:0007669"/>
    <property type="project" value="TreeGrafter"/>
</dbReference>
<comment type="cofactor">
    <cofactor evidence="5">
        <name>Fe(2+)</name>
        <dbReference type="ChEBI" id="CHEBI:29033"/>
    </cofactor>
    <text evidence="5">Binds 1 Fe(2+) ion per subunit.</text>
</comment>
<dbReference type="GO" id="GO:0016121">
    <property type="term" value="P:carotene catabolic process"/>
    <property type="evidence" value="ECO:0007669"/>
    <property type="project" value="TreeGrafter"/>
</dbReference>
<dbReference type="PANTHER" id="PTHR10543">
    <property type="entry name" value="BETA-CAROTENE DIOXYGENASE"/>
    <property type="match status" value="1"/>
</dbReference>
<comment type="similarity">
    <text evidence="1">Belongs to the carotenoid oxygenase family.</text>
</comment>
<evidence type="ECO:0000256" key="3">
    <source>
        <dbReference type="ARBA" id="ARBA00023002"/>
    </source>
</evidence>
<evidence type="ECO:0000256" key="2">
    <source>
        <dbReference type="ARBA" id="ARBA00022723"/>
    </source>
</evidence>
<evidence type="ECO:0000256" key="4">
    <source>
        <dbReference type="ARBA" id="ARBA00023004"/>
    </source>
</evidence>
<protein>
    <submittedName>
        <fullName evidence="6">Uncharacterized protein</fullName>
    </submittedName>
</protein>
<evidence type="ECO:0000256" key="5">
    <source>
        <dbReference type="PIRSR" id="PIRSR604294-1"/>
    </source>
</evidence>
<organism evidence="6">
    <name type="scientific">Heterosigma akashiwo</name>
    <name type="common">Chromophytic alga</name>
    <name type="synonym">Heterosigma carterae</name>
    <dbReference type="NCBI Taxonomy" id="2829"/>
    <lineage>
        <taxon>Eukaryota</taxon>
        <taxon>Sar</taxon>
        <taxon>Stramenopiles</taxon>
        <taxon>Ochrophyta</taxon>
        <taxon>Raphidophyceae</taxon>
        <taxon>Chattonellales</taxon>
        <taxon>Chattonellaceae</taxon>
        <taxon>Heterosigma</taxon>
    </lineage>
</organism>
<feature type="binding site" evidence="5">
    <location>
        <position position="94"/>
    </location>
    <ligand>
        <name>Fe cation</name>
        <dbReference type="ChEBI" id="CHEBI:24875"/>
        <note>catalytic</note>
    </ligand>
</feature>
<dbReference type="PANTHER" id="PTHR10543:SF24">
    <property type="entry name" value="CAROTENOID ISOMEROOXYGENASE"/>
    <property type="match status" value="1"/>
</dbReference>
<evidence type="ECO:0000313" key="6">
    <source>
        <dbReference type="EMBL" id="CAE0656283.1"/>
    </source>
</evidence>
<dbReference type="GO" id="GO:0046872">
    <property type="term" value="F:metal ion binding"/>
    <property type="evidence" value="ECO:0007669"/>
    <property type="project" value="UniProtKB-KW"/>
</dbReference>
<keyword evidence="3" id="KW-0560">Oxidoreductase</keyword>
<dbReference type="Pfam" id="PF03055">
    <property type="entry name" value="RPE65"/>
    <property type="match status" value="1"/>
</dbReference>
<sequence length="327" mass="36265">MHVFRSGSDGRRTLIGTVSVGKEIPYIHQISVTENYAILVKYPVNWPLGGSSDFLRNLEWKGADEPTKIYVFDLKSENLAPIKTFESTPFFSYHHINAFERKEESQIVLDLIGYDTLDIVNSDDGFLYIDKMANPDTRDRTVGGGQVQKTYRLVLDLPGSLSAGATSTFARPFVVPQYFPRRDKTGYMHGTEFPTINSNFNGKPYRYVYGASAYAGLRAATGAPEFANWALIKQDLAAAEGDPDGTTALVWSAPSQYPSEPVFVADPDGSAEDDGVLLSQVYDGHRDEAYLLCLDAQTMLPVAKAYTGRRAGMDFHGKWFDDYDGSL</sequence>
<dbReference type="EMBL" id="HBIU01063230">
    <property type="protein sequence ID" value="CAE0656283.1"/>
    <property type="molecule type" value="Transcribed_RNA"/>
</dbReference>
<keyword evidence="2 5" id="KW-0479">Metal-binding</keyword>
<evidence type="ECO:0000256" key="1">
    <source>
        <dbReference type="ARBA" id="ARBA00006787"/>
    </source>
</evidence>
<feature type="binding site" evidence="5">
    <location>
        <position position="316"/>
    </location>
    <ligand>
        <name>Fe cation</name>
        <dbReference type="ChEBI" id="CHEBI:24875"/>
        <note>catalytic</note>
    </ligand>
</feature>
<dbReference type="InterPro" id="IPR004294">
    <property type="entry name" value="Carotenoid_Oase"/>
</dbReference>
<name>A0A7S3YMI1_HETAK</name>
<accession>A0A7S3YMI1</accession>
<keyword evidence="4 5" id="KW-0408">Iron</keyword>
<proteinExistence type="inferred from homology"/>
<feature type="binding site" evidence="5">
    <location>
        <position position="28"/>
    </location>
    <ligand>
        <name>Fe cation</name>
        <dbReference type="ChEBI" id="CHEBI:24875"/>
        <note>catalytic</note>
    </ligand>
</feature>